<dbReference type="AlphaFoldDB" id="A0A136JGC0"/>
<gene>
    <name evidence="3" type="ORF">Micbo1qcDRAFT_31272</name>
</gene>
<keyword evidence="4" id="KW-1185">Reference proteome</keyword>
<sequence length="868" mass="95633">MAAILSKGELNSHHRPYRITDTDRNGELPTTKTPHVCTVCEPLMVLVGGNVMSEHSFTFSEVIAALPNQGVAATAARDNKECKFMAWCLHLIDIRWGRPKSGESLIARMLKMPGRVDTAKLVVQISATAALGASQSDSRKRESSIDKVAIRIQLVGAPEFARSLSQDFKVFAEHDDAAAQYFASRPIRPILQSFTELMLKTISARMIKYNHLSSSLRLNEGLPARLVDLGPNNNEINPRLITVVPGWSGQYVCLSYCWGGDQPLKATTNNLSSLSNPPGFPYHDLPKTLRDACLITKLMDQRYIWIDALCIVQDDPADKAREIPKMRNIYKGALLTIVASRSTSADQGFLKDRLDTLVESDNIFKFKFGVEKESPGAHKAGPGCRVYRAADLCPAKDPQEAARVVKIKGIVTIFKPGFNLNSQTLTDPLQSRAWAFQERLLSSRVIDFSSYQTSLQDEFTGRECQIDGGWVTNKTTTESLTSIWDIIRETSYLISCFTHASLPIDRADSAGSVSTSQFFNNAYQVRVWAIVVQEYTKLGLSVPTDKLAAIEGLAEWFGLWLKVSRSTRRTGESEATNTEALSTSQRTAKPRRDSTPNAGGEIRYLAGIWSHHLPAGLMWHVDVKPGMGSLPPFQSTTNSQQDGFGGVWGHTLAPELRNRPQPWRAPSWAWSSVESPVAVPHHLHADQESDGWPIKAITASVVSMKITPCTQGDVYGPVSDGYLVLDAPMFPVICQRNWDGTMGHVSAASGISGARFGTVTFDACSSDDEGRLCTAGLSVQKNDTSGFTAWCVQILLRPTDGLTLNSPDPRIREQPAGLVLLEVPGMLEETFTRIGTFESELRATEPRASFEALEAWRAGFEIRRITII</sequence>
<dbReference type="Pfam" id="PF06985">
    <property type="entry name" value="HET"/>
    <property type="match status" value="1"/>
</dbReference>
<accession>A0A136JGC0</accession>
<evidence type="ECO:0000256" key="1">
    <source>
        <dbReference type="SAM" id="MobiDB-lite"/>
    </source>
</evidence>
<evidence type="ECO:0000259" key="2">
    <source>
        <dbReference type="Pfam" id="PF06985"/>
    </source>
</evidence>
<proteinExistence type="predicted"/>
<dbReference type="OrthoDB" id="5125733at2759"/>
<dbReference type="PANTHER" id="PTHR33112">
    <property type="entry name" value="DOMAIN PROTEIN, PUTATIVE-RELATED"/>
    <property type="match status" value="1"/>
</dbReference>
<dbReference type="InterPro" id="IPR010730">
    <property type="entry name" value="HET"/>
</dbReference>
<organism evidence="3 4">
    <name type="scientific">Microdochium bolleyi</name>
    <dbReference type="NCBI Taxonomy" id="196109"/>
    <lineage>
        <taxon>Eukaryota</taxon>
        <taxon>Fungi</taxon>
        <taxon>Dikarya</taxon>
        <taxon>Ascomycota</taxon>
        <taxon>Pezizomycotina</taxon>
        <taxon>Sordariomycetes</taxon>
        <taxon>Xylariomycetidae</taxon>
        <taxon>Xylariales</taxon>
        <taxon>Microdochiaceae</taxon>
        <taxon>Microdochium</taxon>
    </lineage>
</organism>
<name>A0A136JGC0_9PEZI</name>
<dbReference type="PANTHER" id="PTHR33112:SF16">
    <property type="entry name" value="HETEROKARYON INCOMPATIBILITY DOMAIN-CONTAINING PROTEIN"/>
    <property type="match status" value="1"/>
</dbReference>
<evidence type="ECO:0000313" key="4">
    <source>
        <dbReference type="Proteomes" id="UP000070501"/>
    </source>
</evidence>
<feature type="region of interest" description="Disordered" evidence="1">
    <location>
        <begin position="571"/>
        <end position="598"/>
    </location>
</feature>
<dbReference type="EMBL" id="KQ964246">
    <property type="protein sequence ID" value="KXJ96156.1"/>
    <property type="molecule type" value="Genomic_DNA"/>
</dbReference>
<evidence type="ECO:0000313" key="3">
    <source>
        <dbReference type="EMBL" id="KXJ96156.1"/>
    </source>
</evidence>
<protein>
    <submittedName>
        <fullName evidence="3">Heterokaryon incompatibility protein-domain-containing protein</fullName>
    </submittedName>
</protein>
<feature type="compositionally biased region" description="Polar residues" evidence="1">
    <location>
        <begin position="573"/>
        <end position="587"/>
    </location>
</feature>
<dbReference type="InParanoid" id="A0A136JGC0"/>
<feature type="domain" description="Heterokaryon incompatibility" evidence="2">
    <location>
        <begin position="251"/>
        <end position="438"/>
    </location>
</feature>
<dbReference type="Proteomes" id="UP000070501">
    <property type="component" value="Unassembled WGS sequence"/>
</dbReference>
<reference evidence="4" key="1">
    <citation type="submission" date="2016-02" db="EMBL/GenBank/DDBJ databases">
        <title>Draft genome sequence of Microdochium bolleyi, a fungal endophyte of beachgrass.</title>
        <authorList>
            <consortium name="DOE Joint Genome Institute"/>
            <person name="David A.S."/>
            <person name="May G."/>
            <person name="Haridas S."/>
            <person name="Lim J."/>
            <person name="Wang M."/>
            <person name="Labutti K."/>
            <person name="Lipzen A."/>
            <person name="Barry K."/>
            <person name="Grigoriev I.V."/>
        </authorList>
    </citation>
    <scope>NUCLEOTIDE SEQUENCE [LARGE SCALE GENOMIC DNA]</scope>
    <source>
        <strain evidence="4">J235TASD1</strain>
    </source>
</reference>